<gene>
    <name evidence="1" type="ORF">BKK48_01640</name>
</gene>
<sequence>MKKYVLLINLFVILIALLYGVLSGSIGYNFNKKQEGERFYIALNIMFKNEMVSQNIGFRYSDLKFFLKGKIEDYRNFVLNRGYIEVNKDIYCKDGNLITMYTYTSNIELKYEYDSKQCKFN</sequence>
<dbReference type="Proteomes" id="UP000189437">
    <property type="component" value="Unassembled WGS sequence"/>
</dbReference>
<evidence type="ECO:0000313" key="1">
    <source>
        <dbReference type="EMBL" id="OOF37656.1"/>
    </source>
</evidence>
<dbReference type="OrthoDB" id="9955932at2"/>
<accession>A0A1V3ICL8</accession>
<comment type="caution">
    <text evidence="1">The sequence shown here is derived from an EMBL/GenBank/DDBJ whole genome shotgun (WGS) entry which is preliminary data.</text>
</comment>
<evidence type="ECO:0000313" key="2">
    <source>
        <dbReference type="Proteomes" id="UP000189437"/>
    </source>
</evidence>
<reference evidence="1 2" key="1">
    <citation type="submission" date="2016-10" db="EMBL/GenBank/DDBJ databases">
        <title>Rodentibacter gen. nov. and new species.</title>
        <authorList>
            <person name="Christensen H."/>
        </authorList>
    </citation>
    <scope>NUCLEOTIDE SEQUENCE [LARGE SCALE GENOMIC DNA]</scope>
    <source>
        <strain evidence="1 2">Ac69</strain>
    </source>
</reference>
<name>A0A1V3ICL8_9PAST</name>
<proteinExistence type="predicted"/>
<keyword evidence="2" id="KW-1185">Reference proteome</keyword>
<protein>
    <submittedName>
        <fullName evidence="1">Uncharacterized protein</fullName>
    </submittedName>
</protein>
<dbReference type="AlphaFoldDB" id="A0A1V3ICL8"/>
<dbReference type="RefSeq" id="WP_077426478.1">
    <property type="nucleotide sequence ID" value="NZ_MLHH01000003.1"/>
</dbReference>
<dbReference type="EMBL" id="MLHH01000003">
    <property type="protein sequence ID" value="OOF37656.1"/>
    <property type="molecule type" value="Genomic_DNA"/>
</dbReference>
<organism evidence="1 2">
    <name type="scientific">Rodentibacter heidelbergensis</name>
    <dbReference type="NCBI Taxonomy" id="1908258"/>
    <lineage>
        <taxon>Bacteria</taxon>
        <taxon>Pseudomonadati</taxon>
        <taxon>Pseudomonadota</taxon>
        <taxon>Gammaproteobacteria</taxon>
        <taxon>Pasteurellales</taxon>
        <taxon>Pasteurellaceae</taxon>
        <taxon>Rodentibacter</taxon>
    </lineage>
</organism>
<dbReference type="STRING" id="1908258.BKK48_01640"/>